<dbReference type="InterPro" id="IPR021309">
    <property type="entry name" value="YgaP-like_TM"/>
</dbReference>
<dbReference type="PATRIC" id="fig|1073571.4.peg.3732"/>
<dbReference type="Proteomes" id="UP000033163">
    <property type="component" value="Chromosome I"/>
</dbReference>
<evidence type="ECO:0000259" key="2">
    <source>
        <dbReference type="Pfam" id="PF11127"/>
    </source>
</evidence>
<accession>A0A0E4HBB6</accession>
<protein>
    <submittedName>
        <fullName evidence="3">Putative membrane protein</fullName>
    </submittedName>
</protein>
<proteinExistence type="predicted"/>
<organism evidence="3 4">
    <name type="scientific">Paenibacillus riograndensis SBR5</name>
    <dbReference type="NCBI Taxonomy" id="1073571"/>
    <lineage>
        <taxon>Bacteria</taxon>
        <taxon>Bacillati</taxon>
        <taxon>Bacillota</taxon>
        <taxon>Bacilli</taxon>
        <taxon>Bacillales</taxon>
        <taxon>Paenibacillaceae</taxon>
        <taxon>Paenibacillus</taxon>
        <taxon>Paenibacillus sonchi group</taxon>
    </lineage>
</organism>
<keyword evidence="1" id="KW-0812">Transmembrane</keyword>
<keyword evidence="1" id="KW-0472">Membrane</keyword>
<dbReference type="STRING" id="483937.AMQ84_01905"/>
<reference evidence="4" key="1">
    <citation type="submission" date="2015-03" db="EMBL/GenBank/DDBJ databases">
        <authorList>
            <person name="Wibberg D."/>
        </authorList>
    </citation>
    <scope>NUCLEOTIDE SEQUENCE [LARGE SCALE GENOMIC DNA]</scope>
</reference>
<dbReference type="Pfam" id="PF11127">
    <property type="entry name" value="YgaP-like_TM"/>
    <property type="match status" value="1"/>
</dbReference>
<evidence type="ECO:0000313" key="4">
    <source>
        <dbReference type="Proteomes" id="UP000033163"/>
    </source>
</evidence>
<evidence type="ECO:0000313" key="3">
    <source>
        <dbReference type="EMBL" id="CQR55894.1"/>
    </source>
</evidence>
<dbReference type="EMBL" id="LN831776">
    <property type="protein sequence ID" value="CQR55894.1"/>
    <property type="molecule type" value="Genomic_DNA"/>
</dbReference>
<dbReference type="HOGENOM" id="CLU_176022_4_1_9"/>
<dbReference type="KEGG" id="pri:PRIO_3491"/>
<sequence length="69" mass="7848">MRNLSGFDRSLRALLGIGMLVVFFQADSVWRYVGLLGVFPLLTSILGSCIVYRWFGINTYRSNRGAHHK</sequence>
<feature type="domain" description="Inner membrane protein YgaP-like transmembrane" evidence="2">
    <location>
        <begin position="1"/>
        <end position="61"/>
    </location>
</feature>
<gene>
    <name evidence="3" type="ORF">PRIO_3491</name>
</gene>
<name>A0A0E4HBB6_9BACL</name>
<keyword evidence="1" id="KW-1133">Transmembrane helix</keyword>
<dbReference type="AlphaFoldDB" id="A0A0E4HBB6"/>
<feature type="transmembrane region" description="Helical" evidence="1">
    <location>
        <begin position="9"/>
        <end position="26"/>
    </location>
</feature>
<feature type="transmembrane region" description="Helical" evidence="1">
    <location>
        <begin position="32"/>
        <end position="55"/>
    </location>
</feature>
<evidence type="ECO:0000256" key="1">
    <source>
        <dbReference type="SAM" id="Phobius"/>
    </source>
</evidence>
<dbReference type="RefSeq" id="WP_081487238.1">
    <property type="nucleotide sequence ID" value="NZ_AGBD01000989.1"/>
</dbReference>